<gene>
    <name evidence="4" type="ORF">G6047_05250</name>
</gene>
<name>A0A972JIP8_9FLAO</name>
<dbReference type="Proteomes" id="UP000712080">
    <property type="component" value="Unassembled WGS sequence"/>
</dbReference>
<dbReference type="GO" id="GO:0016787">
    <property type="term" value="F:hydrolase activity"/>
    <property type="evidence" value="ECO:0007669"/>
    <property type="project" value="UniProtKB-KW"/>
</dbReference>
<proteinExistence type="inferred from homology"/>
<evidence type="ECO:0000256" key="1">
    <source>
        <dbReference type="ARBA" id="ARBA00010515"/>
    </source>
</evidence>
<feature type="domain" description="Alpha/beta hydrolase fold-3" evidence="3">
    <location>
        <begin position="124"/>
        <end position="330"/>
    </location>
</feature>
<dbReference type="PROSITE" id="PS51257">
    <property type="entry name" value="PROKAR_LIPOPROTEIN"/>
    <property type="match status" value="1"/>
</dbReference>
<accession>A0A972JIP8</accession>
<dbReference type="InterPro" id="IPR029058">
    <property type="entry name" value="AB_hydrolase_fold"/>
</dbReference>
<comment type="similarity">
    <text evidence="1">Belongs to the 'GDXG' lipolytic enzyme family.</text>
</comment>
<dbReference type="PANTHER" id="PTHR48081:SF8">
    <property type="entry name" value="ALPHA_BETA HYDROLASE FOLD-3 DOMAIN-CONTAINING PROTEIN-RELATED"/>
    <property type="match status" value="1"/>
</dbReference>
<sequence length="358" mass="38960">MKTTTLIKATSFLCLVLVSCNKKESPFGLKAKISTTGEVADYATDPNIDKGTKEFLKVLNSGGTPLEKLPVADARKVLEGAQAGVNADVSGIDEQNKTIESDGLKVNLTIVRPAGETRKIPAFLFIHGGGWVLGDYPTHKRLIRDLVVESGYAAIYVDYSRSPEAKYPKALNEIYAALKWVAANGDEINVDGTRISMVGNSAGGNMAAATTQRAKDENGPKITSQVLLWPVADASFDSESYEKFATDRFLTASVMKWMFDQYTTDPKARSGKYISLVNTPQQDLTGLPPTFIQTAENDILRDEGEEYGRKLDAAGVNVTITRYQGMIHDFGLLNALAKLPGTRSHITHAASELKKHLK</sequence>
<protein>
    <submittedName>
        <fullName evidence="4">Alpha/beta hydrolase</fullName>
    </submittedName>
</protein>
<dbReference type="SUPFAM" id="SSF53474">
    <property type="entry name" value="alpha/beta-Hydrolases"/>
    <property type="match status" value="1"/>
</dbReference>
<dbReference type="InterPro" id="IPR050300">
    <property type="entry name" value="GDXG_lipolytic_enzyme"/>
</dbReference>
<reference evidence="4" key="1">
    <citation type="submission" date="2020-02" db="EMBL/GenBank/DDBJ databases">
        <title>Flavobacterium sp. genome.</title>
        <authorList>
            <person name="Jung H.S."/>
            <person name="Baek J.H."/>
            <person name="Jeon C.O."/>
        </authorList>
    </citation>
    <scope>NUCLEOTIDE SEQUENCE</scope>
    <source>
        <strain evidence="4">SE-s28</strain>
    </source>
</reference>
<keyword evidence="2 4" id="KW-0378">Hydrolase</keyword>
<dbReference type="Gene3D" id="3.40.50.1820">
    <property type="entry name" value="alpha/beta hydrolase"/>
    <property type="match status" value="1"/>
</dbReference>
<organism evidence="4 5">
    <name type="scientific">Flavobacterium silvaticum</name>
    <dbReference type="NCBI Taxonomy" id="1852020"/>
    <lineage>
        <taxon>Bacteria</taxon>
        <taxon>Pseudomonadati</taxon>
        <taxon>Bacteroidota</taxon>
        <taxon>Flavobacteriia</taxon>
        <taxon>Flavobacteriales</taxon>
        <taxon>Flavobacteriaceae</taxon>
        <taxon>Flavobacterium</taxon>
    </lineage>
</organism>
<evidence type="ECO:0000313" key="4">
    <source>
        <dbReference type="EMBL" id="NMH27432.1"/>
    </source>
</evidence>
<evidence type="ECO:0000259" key="3">
    <source>
        <dbReference type="Pfam" id="PF07859"/>
    </source>
</evidence>
<evidence type="ECO:0000256" key="2">
    <source>
        <dbReference type="ARBA" id="ARBA00022801"/>
    </source>
</evidence>
<comment type="caution">
    <text evidence="4">The sequence shown here is derived from an EMBL/GenBank/DDBJ whole genome shotgun (WGS) entry which is preliminary data.</text>
</comment>
<evidence type="ECO:0000313" key="5">
    <source>
        <dbReference type="Proteomes" id="UP000712080"/>
    </source>
</evidence>
<dbReference type="RefSeq" id="WP_169526430.1">
    <property type="nucleotide sequence ID" value="NZ_JAAMPU010000100.1"/>
</dbReference>
<dbReference type="AlphaFoldDB" id="A0A972JIP8"/>
<dbReference type="EMBL" id="JAAMPU010000100">
    <property type="protein sequence ID" value="NMH27432.1"/>
    <property type="molecule type" value="Genomic_DNA"/>
</dbReference>
<dbReference type="InterPro" id="IPR002168">
    <property type="entry name" value="Lipase_GDXG_HIS_AS"/>
</dbReference>
<dbReference type="PROSITE" id="PS01173">
    <property type="entry name" value="LIPASE_GDXG_HIS"/>
    <property type="match status" value="1"/>
</dbReference>
<dbReference type="InterPro" id="IPR013094">
    <property type="entry name" value="AB_hydrolase_3"/>
</dbReference>
<dbReference type="PANTHER" id="PTHR48081">
    <property type="entry name" value="AB HYDROLASE SUPERFAMILY PROTEIN C4A8.06C"/>
    <property type="match status" value="1"/>
</dbReference>
<keyword evidence="5" id="KW-1185">Reference proteome</keyword>
<dbReference type="Pfam" id="PF07859">
    <property type="entry name" value="Abhydrolase_3"/>
    <property type="match status" value="1"/>
</dbReference>